<evidence type="ECO:0000256" key="3">
    <source>
        <dbReference type="SAM" id="SignalP"/>
    </source>
</evidence>
<feature type="signal peptide" evidence="3">
    <location>
        <begin position="1"/>
        <end position="25"/>
    </location>
</feature>
<protein>
    <submittedName>
        <fullName evidence="4">Uncharacterized protein</fullName>
    </submittedName>
</protein>
<evidence type="ECO:0000313" key="5">
    <source>
        <dbReference type="Proteomes" id="UP000800096"/>
    </source>
</evidence>
<dbReference type="OrthoDB" id="3557178at2759"/>
<feature type="chain" id="PRO_5025648889" evidence="3">
    <location>
        <begin position="26"/>
        <end position="362"/>
    </location>
</feature>
<proteinExistence type="predicted"/>
<dbReference type="EMBL" id="ML979135">
    <property type="protein sequence ID" value="KAF1916520.1"/>
    <property type="molecule type" value="Genomic_DNA"/>
</dbReference>
<feature type="compositionally biased region" description="Polar residues" evidence="1">
    <location>
        <begin position="353"/>
        <end position="362"/>
    </location>
</feature>
<keyword evidence="2" id="KW-0472">Membrane</keyword>
<reference evidence="4" key="1">
    <citation type="journal article" date="2020" name="Stud. Mycol.">
        <title>101 Dothideomycetes genomes: a test case for predicting lifestyles and emergence of pathogens.</title>
        <authorList>
            <person name="Haridas S."/>
            <person name="Albert R."/>
            <person name="Binder M."/>
            <person name="Bloem J."/>
            <person name="Labutti K."/>
            <person name="Salamov A."/>
            <person name="Andreopoulos B."/>
            <person name="Baker S."/>
            <person name="Barry K."/>
            <person name="Bills G."/>
            <person name="Bluhm B."/>
            <person name="Cannon C."/>
            <person name="Castanera R."/>
            <person name="Culley D."/>
            <person name="Daum C."/>
            <person name="Ezra D."/>
            <person name="Gonzalez J."/>
            <person name="Henrissat B."/>
            <person name="Kuo A."/>
            <person name="Liang C."/>
            <person name="Lipzen A."/>
            <person name="Lutzoni F."/>
            <person name="Magnuson J."/>
            <person name="Mondo S."/>
            <person name="Nolan M."/>
            <person name="Ohm R."/>
            <person name="Pangilinan J."/>
            <person name="Park H.-J."/>
            <person name="Ramirez L."/>
            <person name="Alfaro M."/>
            <person name="Sun H."/>
            <person name="Tritt A."/>
            <person name="Yoshinaga Y."/>
            <person name="Zwiers L.-H."/>
            <person name="Turgeon B."/>
            <person name="Goodwin S."/>
            <person name="Spatafora J."/>
            <person name="Crous P."/>
            <person name="Grigoriev I."/>
        </authorList>
    </citation>
    <scope>NUCLEOTIDE SEQUENCE</scope>
    <source>
        <strain evidence="4">HMLAC05119</strain>
    </source>
</reference>
<keyword evidence="3" id="KW-0732">Signal</keyword>
<keyword evidence="2" id="KW-0812">Transmembrane</keyword>
<name>A0A6A5QNX9_AMPQU</name>
<accession>A0A6A5QNX9</accession>
<evidence type="ECO:0000313" key="4">
    <source>
        <dbReference type="EMBL" id="KAF1916520.1"/>
    </source>
</evidence>
<organism evidence="4 5">
    <name type="scientific">Ampelomyces quisqualis</name>
    <name type="common">Powdery mildew agent</name>
    <dbReference type="NCBI Taxonomy" id="50730"/>
    <lineage>
        <taxon>Eukaryota</taxon>
        <taxon>Fungi</taxon>
        <taxon>Dikarya</taxon>
        <taxon>Ascomycota</taxon>
        <taxon>Pezizomycotina</taxon>
        <taxon>Dothideomycetes</taxon>
        <taxon>Pleosporomycetidae</taxon>
        <taxon>Pleosporales</taxon>
        <taxon>Pleosporineae</taxon>
        <taxon>Phaeosphaeriaceae</taxon>
        <taxon>Ampelomyces</taxon>
    </lineage>
</organism>
<feature type="region of interest" description="Disordered" evidence="1">
    <location>
        <begin position="265"/>
        <end position="362"/>
    </location>
</feature>
<evidence type="ECO:0000256" key="2">
    <source>
        <dbReference type="SAM" id="Phobius"/>
    </source>
</evidence>
<evidence type="ECO:0000256" key="1">
    <source>
        <dbReference type="SAM" id="MobiDB-lite"/>
    </source>
</evidence>
<dbReference type="AlphaFoldDB" id="A0A6A5QNX9"/>
<feature type="compositionally biased region" description="Polar residues" evidence="1">
    <location>
        <begin position="265"/>
        <end position="278"/>
    </location>
</feature>
<sequence>MSKRYARSVSSTSALAAIAVAAVAADPTITAPAILPRQNDAQFIGWVDYSGSWYSETCNAGLTWYQDGKYGQCCPATLASCYAPTACVSGSLIYPYSDLSSKRTIACTEDFTDAALSICNTAFIFENMSDSAPKTDIICGSQSVNWSYYRKIPASATVISSNAPLSIPQPNPSASEKKNGESEAYIAGAVVGPILGLALICALVWFLLHHRKNKRTAPREGSAGIATAKPTQIPAEVEGYTDAKPQLAQQQQPGFDQNQYASQGAYAIQQSHADTSGSPALHNLSFSPPPRQPYHGNNVKDGYMGAPHNGSSDFGGERKVASGAHATTPQPAAELDGQSRRSSAGLFCPLELPTTQRNSRPT</sequence>
<gene>
    <name evidence="4" type="ORF">BDU57DRAFT_538818</name>
</gene>
<feature type="transmembrane region" description="Helical" evidence="2">
    <location>
        <begin position="184"/>
        <end position="208"/>
    </location>
</feature>
<dbReference type="Proteomes" id="UP000800096">
    <property type="component" value="Unassembled WGS sequence"/>
</dbReference>
<keyword evidence="2" id="KW-1133">Transmembrane helix</keyword>
<keyword evidence="5" id="KW-1185">Reference proteome</keyword>